<dbReference type="InterPro" id="IPR002347">
    <property type="entry name" value="SDR_fam"/>
</dbReference>
<reference evidence="3" key="1">
    <citation type="journal article" date="2021" name="Nat. Commun.">
        <title>Genetic determinants of endophytism in the Arabidopsis root mycobiome.</title>
        <authorList>
            <person name="Mesny F."/>
            <person name="Miyauchi S."/>
            <person name="Thiergart T."/>
            <person name="Pickel B."/>
            <person name="Atanasova L."/>
            <person name="Karlsson M."/>
            <person name="Huettel B."/>
            <person name="Barry K.W."/>
            <person name="Haridas S."/>
            <person name="Chen C."/>
            <person name="Bauer D."/>
            <person name="Andreopoulos W."/>
            <person name="Pangilinan J."/>
            <person name="LaButti K."/>
            <person name="Riley R."/>
            <person name="Lipzen A."/>
            <person name="Clum A."/>
            <person name="Drula E."/>
            <person name="Henrissat B."/>
            <person name="Kohler A."/>
            <person name="Grigoriev I.V."/>
            <person name="Martin F.M."/>
            <person name="Hacquard S."/>
        </authorList>
    </citation>
    <scope>NUCLEOTIDE SEQUENCE</scope>
    <source>
        <strain evidence="3">MPI-CAGE-CH-0243</strain>
    </source>
</reference>
<evidence type="ECO:0000256" key="1">
    <source>
        <dbReference type="ARBA" id="ARBA00006484"/>
    </source>
</evidence>
<protein>
    <submittedName>
        <fullName evidence="3">Dehydrogenase/reductase</fullName>
    </submittedName>
</protein>
<evidence type="ECO:0000313" key="4">
    <source>
        <dbReference type="Proteomes" id="UP000700596"/>
    </source>
</evidence>
<dbReference type="Gene3D" id="3.40.50.720">
    <property type="entry name" value="NAD(P)-binding Rossmann-like Domain"/>
    <property type="match status" value="1"/>
</dbReference>
<dbReference type="PANTHER" id="PTHR24320:SF152">
    <property type="entry name" value="SHORT-CHAIN DEHYDROGENASE_REDUCTASE FAMILY PROTEIN"/>
    <property type="match status" value="1"/>
</dbReference>
<dbReference type="PANTHER" id="PTHR24320">
    <property type="entry name" value="RETINOL DEHYDROGENASE"/>
    <property type="match status" value="1"/>
</dbReference>
<dbReference type="GO" id="GO:0016491">
    <property type="term" value="F:oxidoreductase activity"/>
    <property type="evidence" value="ECO:0007669"/>
    <property type="project" value="UniProtKB-KW"/>
</dbReference>
<comment type="caution">
    <text evidence="3">The sequence shown here is derived from an EMBL/GenBank/DDBJ whole genome shotgun (WGS) entry which is preliminary data.</text>
</comment>
<dbReference type="Proteomes" id="UP000700596">
    <property type="component" value="Unassembled WGS sequence"/>
</dbReference>
<proteinExistence type="inferred from homology"/>
<comment type="similarity">
    <text evidence="1">Belongs to the short-chain dehydrogenases/reductases (SDR) family.</text>
</comment>
<dbReference type="Pfam" id="PF00106">
    <property type="entry name" value="adh_short"/>
    <property type="match status" value="1"/>
</dbReference>
<dbReference type="SUPFAM" id="SSF51735">
    <property type="entry name" value="NAD(P)-binding Rossmann-fold domains"/>
    <property type="match status" value="1"/>
</dbReference>
<dbReference type="OrthoDB" id="542013at2759"/>
<dbReference type="PRINTS" id="PR00081">
    <property type="entry name" value="GDHRDH"/>
</dbReference>
<evidence type="ECO:0000256" key="2">
    <source>
        <dbReference type="ARBA" id="ARBA00023002"/>
    </source>
</evidence>
<name>A0A9P9IY93_9PLEO</name>
<dbReference type="EMBL" id="JAGMWT010000001">
    <property type="protein sequence ID" value="KAH7138197.1"/>
    <property type="molecule type" value="Genomic_DNA"/>
</dbReference>
<evidence type="ECO:0000313" key="3">
    <source>
        <dbReference type="EMBL" id="KAH7138197.1"/>
    </source>
</evidence>
<gene>
    <name evidence="3" type="ORF">B0J11DRAFT_9112</name>
</gene>
<accession>A0A9P9IY93</accession>
<keyword evidence="4" id="KW-1185">Reference proteome</keyword>
<organism evidence="3 4">
    <name type="scientific">Dendryphion nanum</name>
    <dbReference type="NCBI Taxonomy" id="256645"/>
    <lineage>
        <taxon>Eukaryota</taxon>
        <taxon>Fungi</taxon>
        <taxon>Dikarya</taxon>
        <taxon>Ascomycota</taxon>
        <taxon>Pezizomycotina</taxon>
        <taxon>Dothideomycetes</taxon>
        <taxon>Pleosporomycetidae</taxon>
        <taxon>Pleosporales</taxon>
        <taxon>Torulaceae</taxon>
        <taxon>Dendryphion</taxon>
    </lineage>
</organism>
<sequence length="323" mass="35962">MVQYTTSVLITGGTQGLGYFCAQTIAQQHPQILVVVSSRTDPDRAAATINRTLKQSNVKFVSLDLGTREKVRSFVEIWKQGDYPPIEALVLNAGIQFPGETEWGDDGIEKTFAVNHVGHALLFHLLTPYMQPNARIVLTSSGIHDPAVSKTFGFNPKWPDVHAIARPDPAFQKELAGRDRYAVSKVANVLWTYALARRLTAQGQGKTVVAMNPGLMPGTNLGRNAGTIAFFLFVHVLPHFVGLMRLLLGTKDVHLPKDSGKRLAWLAMDEEARKKTATYYDGITEVASGVNTIDEKRQEELWEWTVEFVGKSGEERERFERLE</sequence>
<keyword evidence="2" id="KW-0560">Oxidoreductase</keyword>
<dbReference type="InterPro" id="IPR036291">
    <property type="entry name" value="NAD(P)-bd_dom_sf"/>
</dbReference>
<dbReference type="AlphaFoldDB" id="A0A9P9IY93"/>